<dbReference type="GeneID" id="92377483"/>
<evidence type="ECO:0000313" key="2">
    <source>
        <dbReference type="Proteomes" id="UP000195570"/>
    </source>
</evidence>
<gene>
    <name evidence="1" type="ORF">TEOVI_000354300</name>
</gene>
<sequence>MGQKPSITTLLRQCIYNQDTDGFRALIGEHENELIPGCLEDNIFVEVITKKCEPEIVDTVVKLANENQLASLVATAVLYDHSLPLGPLFGMMKERERTIEEHQLKYLFLTLCERGRTEAVRVFVENKCYDPSDPRPLRAVVRGQLKNPNVDTDLLMLVLSSHAPQPDDVKCLIETYLAEAENGDVRKVVEKCLVGFHQ</sequence>
<keyword evidence="2" id="KW-1185">Reference proteome</keyword>
<reference evidence="1" key="1">
    <citation type="submission" date="2016-09" db="EMBL/GenBank/DDBJ databases">
        <authorList>
            <person name="Hebert L."/>
            <person name="Moumen B."/>
        </authorList>
    </citation>
    <scope>NUCLEOTIDE SEQUENCE [LARGE SCALE GENOMIC DNA]</scope>
    <source>
        <strain evidence="1">OVI</strain>
    </source>
</reference>
<dbReference type="SMR" id="A0A1G4IHP9"/>
<dbReference type="Proteomes" id="UP000195570">
    <property type="component" value="Unassembled WGS sequence"/>
</dbReference>
<accession>A0A1G4IHP9</accession>
<dbReference type="RefSeq" id="XP_067082533.1">
    <property type="nucleotide sequence ID" value="XM_067226432.1"/>
</dbReference>
<dbReference type="AlphaFoldDB" id="A0A1G4IHP9"/>
<dbReference type="EMBL" id="CZPT02001763">
    <property type="protein sequence ID" value="SCU71961.1"/>
    <property type="molecule type" value="Genomic_DNA"/>
</dbReference>
<dbReference type="VEuPathDB" id="TriTrypDB:TEOVI_000354300"/>
<protein>
    <submittedName>
        <fullName evidence="1">Uncharacterized protein</fullName>
    </submittedName>
</protein>
<evidence type="ECO:0000313" key="1">
    <source>
        <dbReference type="EMBL" id="SCU71961.1"/>
    </source>
</evidence>
<proteinExistence type="predicted"/>
<comment type="caution">
    <text evidence="1">The sequence shown here is derived from an EMBL/GenBank/DDBJ whole genome shotgun (WGS) entry which is preliminary data.</text>
</comment>
<name>A0A1G4IHP9_TRYEQ</name>
<organism evidence="1 2">
    <name type="scientific">Trypanosoma equiperdum</name>
    <dbReference type="NCBI Taxonomy" id="5694"/>
    <lineage>
        <taxon>Eukaryota</taxon>
        <taxon>Discoba</taxon>
        <taxon>Euglenozoa</taxon>
        <taxon>Kinetoplastea</taxon>
        <taxon>Metakinetoplastina</taxon>
        <taxon>Trypanosomatida</taxon>
        <taxon>Trypanosomatidae</taxon>
        <taxon>Trypanosoma</taxon>
    </lineage>
</organism>